<keyword evidence="1" id="KW-1133">Transmembrane helix</keyword>
<evidence type="ECO:0000313" key="3">
    <source>
        <dbReference type="Proteomes" id="UP000318050"/>
    </source>
</evidence>
<keyword evidence="1" id="KW-0812">Transmembrane</keyword>
<proteinExistence type="predicted"/>
<reference evidence="2 3" key="1">
    <citation type="submission" date="2019-06" db="EMBL/GenBank/DDBJ databases">
        <title>Genomic Encyclopedia of Type Strains, Phase IV (KMG-V): Genome sequencing to study the core and pangenomes of soil and plant-associated prokaryotes.</title>
        <authorList>
            <person name="Whitman W."/>
        </authorList>
    </citation>
    <scope>NUCLEOTIDE SEQUENCE [LARGE SCALE GENOMIC DNA]</scope>
    <source>
        <strain evidence="2 3">BR 11140</strain>
    </source>
</reference>
<gene>
    <name evidence="2" type="ORF">FBZ92_10663</name>
</gene>
<protein>
    <submittedName>
        <fullName evidence="2">Uncharacterized protein</fullName>
    </submittedName>
</protein>
<feature type="transmembrane region" description="Helical" evidence="1">
    <location>
        <begin position="62"/>
        <end position="86"/>
    </location>
</feature>
<sequence>MRDFLPGYLMAVGLIVYGVAGVRRAKRTNERIALLMAWRHGHGRIFTKASPPFLRNPLYGPFLQLVFALTAIVGIGLLGLLAWLSIFPAH</sequence>
<feature type="transmembrane region" description="Helical" evidence="1">
    <location>
        <begin position="6"/>
        <end position="22"/>
    </location>
</feature>
<keyword evidence="1" id="KW-0472">Membrane</keyword>
<dbReference type="EMBL" id="VITT01000006">
    <property type="protein sequence ID" value="TWB60502.1"/>
    <property type="molecule type" value="Genomic_DNA"/>
</dbReference>
<dbReference type="AlphaFoldDB" id="A0A560IN77"/>
<accession>A0A560IN77</accession>
<name>A0A560IN77_9PROT</name>
<evidence type="ECO:0000256" key="1">
    <source>
        <dbReference type="SAM" id="Phobius"/>
    </source>
</evidence>
<evidence type="ECO:0000313" key="2">
    <source>
        <dbReference type="EMBL" id="TWB60502.1"/>
    </source>
</evidence>
<dbReference type="Proteomes" id="UP000318050">
    <property type="component" value="Unassembled WGS sequence"/>
</dbReference>
<organism evidence="2 3">
    <name type="scientific">Nitrospirillum amazonense</name>
    <dbReference type="NCBI Taxonomy" id="28077"/>
    <lineage>
        <taxon>Bacteria</taxon>
        <taxon>Pseudomonadati</taxon>
        <taxon>Pseudomonadota</taxon>
        <taxon>Alphaproteobacteria</taxon>
        <taxon>Rhodospirillales</taxon>
        <taxon>Azospirillaceae</taxon>
        <taxon>Nitrospirillum</taxon>
    </lineage>
</organism>
<comment type="caution">
    <text evidence="2">The sequence shown here is derived from an EMBL/GenBank/DDBJ whole genome shotgun (WGS) entry which is preliminary data.</text>
</comment>